<dbReference type="AlphaFoldDB" id="A0A0C2HKC3"/>
<accession>A0A0C2HKC3</accession>
<name>A0A0C2HKC3_9BACT</name>
<reference evidence="2 3" key="1">
    <citation type="submission" date="2014-12" db="EMBL/GenBank/DDBJ databases">
        <title>Genomes of Geoalkalibacter ferrihydriticus and Geoalkalibacter subterraneus, two haloalkaliphilic metal-reducing members of the Geobacteraceae.</title>
        <authorList>
            <person name="Badalamenti J.P."/>
            <person name="Torres C.I."/>
            <person name="Krajmalnik-Brown R."/>
            <person name="Bond D.R."/>
        </authorList>
    </citation>
    <scope>NUCLEOTIDE SEQUENCE [LARGE SCALE GENOMIC DNA]</scope>
    <source>
        <strain evidence="2 3">DSM 17813</strain>
    </source>
</reference>
<organism evidence="2 3">
    <name type="scientific">Geoalkalibacter ferrihydriticus DSM 17813</name>
    <dbReference type="NCBI Taxonomy" id="1121915"/>
    <lineage>
        <taxon>Bacteria</taxon>
        <taxon>Pseudomonadati</taxon>
        <taxon>Thermodesulfobacteriota</taxon>
        <taxon>Desulfuromonadia</taxon>
        <taxon>Desulfuromonadales</taxon>
        <taxon>Geoalkalibacteraceae</taxon>
        <taxon>Geoalkalibacter</taxon>
    </lineage>
</organism>
<sequence length="104" mass="11654">MKKIFLLLCILLLVAQLASAQMVSAPPDYRSWPSHPRVPTMTPDQIQELMLKGEKLVLIYAGFQTDRVICGSIHIPYQLTPPFGDGTKVQPVFPKDAWLVAYCP</sequence>
<feature type="chain" id="PRO_5002161795" description="DUF3179 domain-containing protein" evidence="1">
    <location>
        <begin position="21"/>
        <end position="104"/>
    </location>
</feature>
<comment type="caution">
    <text evidence="2">The sequence shown here is derived from an EMBL/GenBank/DDBJ whole genome shotgun (WGS) entry which is preliminary data.</text>
</comment>
<evidence type="ECO:0000313" key="2">
    <source>
        <dbReference type="EMBL" id="KIH75470.1"/>
    </source>
</evidence>
<protein>
    <recommendedName>
        <fullName evidence="4">DUF3179 domain-containing protein</fullName>
    </recommendedName>
</protein>
<keyword evidence="1" id="KW-0732">Signal</keyword>
<dbReference type="RefSeq" id="WP_040101026.1">
    <property type="nucleotide sequence ID" value="NZ_JWJD01000010.1"/>
</dbReference>
<evidence type="ECO:0000256" key="1">
    <source>
        <dbReference type="SAM" id="SignalP"/>
    </source>
</evidence>
<proteinExistence type="predicted"/>
<evidence type="ECO:0008006" key="4">
    <source>
        <dbReference type="Google" id="ProtNLM"/>
    </source>
</evidence>
<dbReference type="EMBL" id="JWJD01000010">
    <property type="protein sequence ID" value="KIH75470.1"/>
    <property type="molecule type" value="Genomic_DNA"/>
</dbReference>
<evidence type="ECO:0000313" key="3">
    <source>
        <dbReference type="Proteomes" id="UP000035068"/>
    </source>
</evidence>
<gene>
    <name evidence="2" type="ORF">GFER_16040</name>
</gene>
<feature type="signal peptide" evidence="1">
    <location>
        <begin position="1"/>
        <end position="20"/>
    </location>
</feature>
<keyword evidence="3" id="KW-1185">Reference proteome</keyword>
<dbReference type="Proteomes" id="UP000035068">
    <property type="component" value="Unassembled WGS sequence"/>
</dbReference>